<dbReference type="Proteomes" id="UP001161704">
    <property type="component" value="Unassembled WGS sequence"/>
</dbReference>
<comment type="caution">
    <text evidence="1">The sequence shown here is derived from an EMBL/GenBank/DDBJ whole genome shotgun (WGS) entry which is preliminary data.</text>
</comment>
<sequence>MIALKIATVHIAERVECSFHSAIKSGAPVYRAFNLTHRDAKAHKHANLLMLNGLDVPVSFCEGEVDQSQLQQFRYRSICN</sequence>
<dbReference type="EMBL" id="JAOCIZ010000081">
    <property type="protein sequence ID" value="MDH1506802.1"/>
    <property type="molecule type" value="Genomic_DNA"/>
</dbReference>
<name>A0AA42UI88_AERCA</name>
<organism evidence="1 2">
    <name type="scientific">Aeromonas caviae</name>
    <name type="common">Aeromonas punctata</name>
    <dbReference type="NCBI Taxonomy" id="648"/>
    <lineage>
        <taxon>Bacteria</taxon>
        <taxon>Pseudomonadati</taxon>
        <taxon>Pseudomonadota</taxon>
        <taxon>Gammaproteobacteria</taxon>
        <taxon>Aeromonadales</taxon>
        <taxon>Aeromonadaceae</taxon>
        <taxon>Aeromonas</taxon>
    </lineage>
</organism>
<protein>
    <submittedName>
        <fullName evidence="1">Uncharacterized protein</fullName>
    </submittedName>
</protein>
<evidence type="ECO:0000313" key="1">
    <source>
        <dbReference type="EMBL" id="MDH1506802.1"/>
    </source>
</evidence>
<dbReference type="AlphaFoldDB" id="A0AA42UI88"/>
<evidence type="ECO:0000313" key="2">
    <source>
        <dbReference type="Proteomes" id="UP001161704"/>
    </source>
</evidence>
<dbReference type="RefSeq" id="WP_147277432.1">
    <property type="nucleotide sequence ID" value="NZ_JAOCFK010000068.1"/>
</dbReference>
<reference evidence="1" key="1">
    <citation type="submission" date="2022-09" db="EMBL/GenBank/DDBJ databases">
        <title>Intensive care unit water sources are persistently colonized with multi-drug resistant bacteria and are the site of extensive horizontal gene transfer of antibiotic resistance genes.</title>
        <authorList>
            <person name="Diorio-Toth L."/>
        </authorList>
    </citation>
    <scope>NUCLEOTIDE SEQUENCE</scope>
    <source>
        <strain evidence="1">GD03710</strain>
    </source>
</reference>
<gene>
    <name evidence="1" type="ORF">N5I20_17270</name>
</gene>
<proteinExistence type="predicted"/>
<accession>A0AA42UI88</accession>